<dbReference type="FunFam" id="1.10.10.10:FF:000001">
    <property type="entry name" value="LysR family transcriptional regulator"/>
    <property type="match status" value="1"/>
</dbReference>
<name>A0A1Y5S470_9PROT</name>
<evidence type="ECO:0000256" key="2">
    <source>
        <dbReference type="ARBA" id="ARBA00023015"/>
    </source>
</evidence>
<dbReference type="PANTHER" id="PTHR30346">
    <property type="entry name" value="TRANSCRIPTIONAL DUAL REGULATOR HCAR-RELATED"/>
    <property type="match status" value="1"/>
</dbReference>
<dbReference type="CDD" id="cd05466">
    <property type="entry name" value="PBP2_LTTR_substrate"/>
    <property type="match status" value="1"/>
</dbReference>
<evidence type="ECO:0000256" key="1">
    <source>
        <dbReference type="ARBA" id="ARBA00009437"/>
    </source>
</evidence>
<keyword evidence="7" id="KW-1185">Reference proteome</keyword>
<comment type="similarity">
    <text evidence="1">Belongs to the LysR transcriptional regulatory family.</text>
</comment>
<sequence length="299" mass="33500">MEIHQARYFLMVCETLNFTRAAERCHVAQPSLTRAIKKLEEEFGGRLFSRERKNTHLTQLGRRVRPHIEQVMEAIETAQTEAESFRSAASPSLRLGVMCTIGPVRLVPFFEELRRTIPGLALTLKEAPGHALVDEMMAGELEIALIGLPHIPERLAAIPLYDERYVVAFPPGHRFEGQTTVASRDLDGEAYLQRSNCEFSDHFDEHGIERAFKVDTIYRSEREEWIQAMIAAGAGCSLMPEFTPMLPGLATRVLVEPEVSRTIKLVTVSGRRHSPTVAAAVRVVRRFPWPGMTAPGQAA</sequence>
<dbReference type="FunCoup" id="A0A1Y5S470">
    <property type="interactions" value="221"/>
</dbReference>
<dbReference type="RefSeq" id="WP_085882433.1">
    <property type="nucleotide sequence ID" value="NZ_FWFR01000001.1"/>
</dbReference>
<keyword evidence="4" id="KW-0804">Transcription</keyword>
<dbReference type="EMBL" id="FWFR01000001">
    <property type="protein sequence ID" value="SLN32257.1"/>
    <property type="molecule type" value="Genomic_DNA"/>
</dbReference>
<dbReference type="GO" id="GO:0003700">
    <property type="term" value="F:DNA-binding transcription factor activity"/>
    <property type="evidence" value="ECO:0007669"/>
    <property type="project" value="InterPro"/>
</dbReference>
<dbReference type="GO" id="GO:0032993">
    <property type="term" value="C:protein-DNA complex"/>
    <property type="evidence" value="ECO:0007669"/>
    <property type="project" value="TreeGrafter"/>
</dbReference>
<dbReference type="SUPFAM" id="SSF53850">
    <property type="entry name" value="Periplasmic binding protein-like II"/>
    <property type="match status" value="1"/>
</dbReference>
<evidence type="ECO:0000259" key="5">
    <source>
        <dbReference type="PROSITE" id="PS50931"/>
    </source>
</evidence>
<evidence type="ECO:0000256" key="3">
    <source>
        <dbReference type="ARBA" id="ARBA00023125"/>
    </source>
</evidence>
<dbReference type="InterPro" id="IPR000847">
    <property type="entry name" value="LysR_HTH_N"/>
</dbReference>
<dbReference type="PRINTS" id="PR00039">
    <property type="entry name" value="HTHLYSR"/>
</dbReference>
<dbReference type="GO" id="GO:0003677">
    <property type="term" value="F:DNA binding"/>
    <property type="evidence" value="ECO:0007669"/>
    <property type="project" value="UniProtKB-KW"/>
</dbReference>
<dbReference type="Gene3D" id="1.10.10.10">
    <property type="entry name" value="Winged helix-like DNA-binding domain superfamily/Winged helix DNA-binding domain"/>
    <property type="match status" value="1"/>
</dbReference>
<proteinExistence type="inferred from homology"/>
<evidence type="ECO:0000313" key="6">
    <source>
        <dbReference type="EMBL" id="SLN32257.1"/>
    </source>
</evidence>
<dbReference type="InterPro" id="IPR005119">
    <property type="entry name" value="LysR_subst-bd"/>
</dbReference>
<dbReference type="Pfam" id="PF03466">
    <property type="entry name" value="LysR_substrate"/>
    <property type="match status" value="1"/>
</dbReference>
<dbReference type="AlphaFoldDB" id="A0A1Y5S470"/>
<dbReference type="Pfam" id="PF00126">
    <property type="entry name" value="HTH_1"/>
    <property type="match status" value="1"/>
</dbReference>
<dbReference type="Proteomes" id="UP000193200">
    <property type="component" value="Unassembled WGS sequence"/>
</dbReference>
<dbReference type="PROSITE" id="PS50931">
    <property type="entry name" value="HTH_LYSR"/>
    <property type="match status" value="1"/>
</dbReference>
<dbReference type="PANTHER" id="PTHR30346:SF29">
    <property type="entry name" value="LYSR SUBSTRATE-BINDING"/>
    <property type="match status" value="1"/>
</dbReference>
<dbReference type="Gene3D" id="3.40.190.10">
    <property type="entry name" value="Periplasmic binding protein-like II"/>
    <property type="match status" value="2"/>
</dbReference>
<dbReference type="InParanoid" id="A0A1Y5S470"/>
<keyword evidence="2" id="KW-0805">Transcription regulation</keyword>
<dbReference type="SUPFAM" id="SSF46785">
    <property type="entry name" value="Winged helix' DNA-binding domain"/>
    <property type="match status" value="1"/>
</dbReference>
<dbReference type="InterPro" id="IPR036390">
    <property type="entry name" value="WH_DNA-bd_sf"/>
</dbReference>
<keyword evidence="3" id="KW-0238">DNA-binding</keyword>
<organism evidence="6 7">
    <name type="scientific">Oceanibacterium hippocampi</name>
    <dbReference type="NCBI Taxonomy" id="745714"/>
    <lineage>
        <taxon>Bacteria</taxon>
        <taxon>Pseudomonadati</taxon>
        <taxon>Pseudomonadota</taxon>
        <taxon>Alphaproteobacteria</taxon>
        <taxon>Sneathiellales</taxon>
        <taxon>Sneathiellaceae</taxon>
        <taxon>Oceanibacterium</taxon>
    </lineage>
</organism>
<gene>
    <name evidence="6" type="primary">oxyR_1</name>
    <name evidence="6" type="ORF">OCH7691_01184</name>
</gene>
<reference evidence="6 7" key="1">
    <citation type="submission" date="2017-03" db="EMBL/GenBank/DDBJ databases">
        <authorList>
            <person name="Afonso C.L."/>
            <person name="Miller P.J."/>
            <person name="Scott M.A."/>
            <person name="Spackman E."/>
            <person name="Goraichik I."/>
            <person name="Dimitrov K.M."/>
            <person name="Suarez D.L."/>
            <person name="Swayne D.E."/>
        </authorList>
    </citation>
    <scope>NUCLEOTIDE SEQUENCE [LARGE SCALE GENOMIC DNA]</scope>
    <source>
        <strain evidence="6 7">CECT 7691</strain>
    </source>
</reference>
<dbReference type="InterPro" id="IPR036388">
    <property type="entry name" value="WH-like_DNA-bd_sf"/>
</dbReference>
<dbReference type="OrthoDB" id="7260751at2"/>
<feature type="domain" description="HTH lysR-type" evidence="5">
    <location>
        <begin position="1"/>
        <end position="58"/>
    </location>
</feature>
<evidence type="ECO:0000313" key="7">
    <source>
        <dbReference type="Proteomes" id="UP000193200"/>
    </source>
</evidence>
<protein>
    <submittedName>
        <fullName evidence="6">Hydrogen peroxide-inducible genes activator</fullName>
    </submittedName>
</protein>
<accession>A0A1Y5S470</accession>
<evidence type="ECO:0000256" key="4">
    <source>
        <dbReference type="ARBA" id="ARBA00023163"/>
    </source>
</evidence>